<keyword evidence="1" id="KW-0812">Transmembrane</keyword>
<evidence type="ECO:0000256" key="1">
    <source>
        <dbReference type="SAM" id="Phobius"/>
    </source>
</evidence>
<protein>
    <submittedName>
        <fullName evidence="2">Uncharacterized protein</fullName>
    </submittedName>
</protein>
<sequence>MTFVLTIIVIAIAMLTLPIGNLYKEIQQKKNNPKFNNQEFVHKYTRILNIITICAAFITLYLLYFN</sequence>
<keyword evidence="3" id="KW-1185">Reference proteome</keyword>
<name>A0A1B1SC57_9BACT</name>
<evidence type="ECO:0000313" key="3">
    <source>
        <dbReference type="Proteomes" id="UP000186351"/>
    </source>
</evidence>
<dbReference type="AlphaFoldDB" id="A0A1B1SC57"/>
<gene>
    <name evidence="2" type="ORF">A4V02_11565</name>
</gene>
<organism evidence="2 3">
    <name type="scientific">Muribaculum intestinale</name>
    <dbReference type="NCBI Taxonomy" id="1796646"/>
    <lineage>
        <taxon>Bacteria</taxon>
        <taxon>Pseudomonadati</taxon>
        <taxon>Bacteroidota</taxon>
        <taxon>Bacteroidia</taxon>
        <taxon>Bacteroidales</taxon>
        <taxon>Muribaculaceae</taxon>
        <taxon>Muribaculum</taxon>
    </lineage>
</organism>
<feature type="transmembrane region" description="Helical" evidence="1">
    <location>
        <begin position="44"/>
        <end position="64"/>
    </location>
</feature>
<dbReference type="Proteomes" id="UP000186351">
    <property type="component" value="Chromosome"/>
</dbReference>
<feature type="transmembrane region" description="Helical" evidence="1">
    <location>
        <begin position="6"/>
        <end position="23"/>
    </location>
</feature>
<keyword evidence="1" id="KW-1133">Transmembrane helix</keyword>
<proteinExistence type="predicted"/>
<dbReference type="KEGG" id="pary:A4V02_11565"/>
<evidence type="ECO:0000313" key="2">
    <source>
        <dbReference type="EMBL" id="ANU64290.1"/>
    </source>
</evidence>
<accession>A0A1Z2XGQ9</accession>
<dbReference type="EMBL" id="CP015402">
    <property type="protein sequence ID" value="ANU64290.1"/>
    <property type="molecule type" value="Genomic_DNA"/>
</dbReference>
<accession>A0A1B1SC57</accession>
<keyword evidence="1" id="KW-0472">Membrane</keyword>
<reference evidence="3" key="1">
    <citation type="submission" date="2016-04" db="EMBL/GenBank/DDBJ databases">
        <title>Complete Genome Sequences of Twelve Strains of a Stable Defined Moderately Diverse Mouse Microbiota 2 (sDMDMm2).</title>
        <authorList>
            <person name="Uchimura Y."/>
            <person name="Wyss M."/>
            <person name="Brugiroux S."/>
            <person name="Limenitakis J.P."/>
            <person name="Stecher B."/>
            <person name="McCoy K.D."/>
            <person name="Macpherson A.J."/>
        </authorList>
    </citation>
    <scope>NUCLEOTIDE SEQUENCE [LARGE SCALE GENOMIC DNA]</scope>
    <source>
        <strain evidence="3">YL27</strain>
    </source>
</reference>